<accession>A0A386B184</accession>
<keyword evidence="1" id="KW-0934">Plastid</keyword>
<geneLocation type="chloroplast" evidence="1"/>
<protein>
    <submittedName>
        <fullName evidence="1">Uncharacterized protein</fullName>
    </submittedName>
</protein>
<reference evidence="1" key="1">
    <citation type="submission" date="2018-07" db="EMBL/GenBank/DDBJ databases">
        <authorList>
            <person name="Quirk P.G."/>
            <person name="Krulwich T.A."/>
        </authorList>
    </citation>
    <scope>NUCLEOTIDE SEQUENCE</scope>
</reference>
<reference evidence="1" key="2">
    <citation type="journal article" date="2019" name="Mol. Phylogenet. Evol.">
        <title>Reassessment of the classification of bryopsidales (chlorophyta) based on chloroplast phylogenomic analyses.</title>
        <authorList>
            <person name="Cremen M.C."/>
            <person name="Leliaert F."/>
            <person name="West J."/>
            <person name="Lam D.W."/>
            <person name="Shimada S."/>
            <person name="Lopez-Bautista J.M."/>
            <person name="Verbruggen H."/>
        </authorList>
    </citation>
    <scope>NUCLEOTIDE SEQUENCE</scope>
</reference>
<dbReference type="EMBL" id="MH591110">
    <property type="protein sequence ID" value="AYC65455.1"/>
    <property type="molecule type" value="Genomic_DNA"/>
</dbReference>
<sequence>MIMVLKPKKVCDCFDCFPVEPLKFDYVTLTSKKKSLRRFFFRTLKKIAKDFRIVSCSKHQLRIGGSAYQGFIFYLVNEKGWFLGRRSARSKSGYEYILSIPGEMSNSFIAEFLQDPNFEAFAKDWRFTRLDLQCTLGIEELEVRKLYWEFYNAQRKWEAGKPAKQQREVKLIVEEDPQTQKGFLCVSVGSNKAQRNLLKIYSELPVFDLVRLEITLRKTAIFKRLFRKNDLNLNKMCHAIFGQQLATLAETPLLDEHRSFLKNSADAEPSLQQVKKKAKVQFKEGCVSVAQAHESLVAALKPQMHVFSHQQIRYLNEQFPIKSWQICWANAKQWALIPTEHNALYQPLFAPLPTLKKDYLQKVQKRQAAFLALAKHIDKVTLSIANRFRHVKSHIFRNLAEMKSFANCFGLW</sequence>
<dbReference type="GeneID" id="38279408"/>
<dbReference type="AlphaFoldDB" id="A0A386B184"/>
<organism evidence="1">
    <name type="scientific">Rhipiliopsis peltata</name>
    <dbReference type="NCBI Taxonomy" id="2320810"/>
    <lineage>
        <taxon>Eukaryota</taxon>
        <taxon>Viridiplantae</taxon>
        <taxon>Chlorophyta</taxon>
        <taxon>core chlorophytes</taxon>
        <taxon>Ulvophyceae</taxon>
        <taxon>TCBD clade</taxon>
        <taxon>Bryopsidales</taxon>
        <taxon>Halimedineae</taxon>
        <taxon>Halimedaceae</taxon>
        <taxon>Rhipiliopsideae</taxon>
        <taxon>Rhipiliopsis</taxon>
    </lineage>
</organism>
<name>A0A386B184_9CHLO</name>
<dbReference type="RefSeq" id="YP_009519451.1">
    <property type="nucleotide sequence ID" value="NC_039526.1"/>
</dbReference>
<keyword evidence="1" id="KW-0150">Chloroplast</keyword>
<gene>
    <name evidence="1" type="primary">orf412</name>
</gene>
<proteinExistence type="predicted"/>
<evidence type="ECO:0000313" key="1">
    <source>
        <dbReference type="EMBL" id="AYC65455.1"/>
    </source>
</evidence>